<evidence type="ECO:0000256" key="2">
    <source>
        <dbReference type="ARBA" id="ARBA00022692"/>
    </source>
</evidence>
<keyword evidence="2 8" id="KW-0812">Transmembrane</keyword>
<dbReference type="Gene3D" id="4.10.400.10">
    <property type="entry name" value="Low-density Lipoprotein Receptor"/>
    <property type="match status" value="1"/>
</dbReference>
<keyword evidence="3" id="KW-0677">Repeat</keyword>
<dbReference type="GO" id="GO:0005886">
    <property type="term" value="C:plasma membrane"/>
    <property type="evidence" value="ECO:0007669"/>
    <property type="project" value="TreeGrafter"/>
</dbReference>
<comment type="caution">
    <text evidence="7">Lacks conserved residue(s) required for the propagation of feature annotation.</text>
</comment>
<feature type="transmembrane region" description="Helical" evidence="8">
    <location>
        <begin position="1273"/>
        <end position="1300"/>
    </location>
</feature>
<dbReference type="PANTHER" id="PTHR24270">
    <property type="entry name" value="LOW-DENSITY LIPOPROTEIN RECEPTOR-RELATED"/>
    <property type="match status" value="1"/>
</dbReference>
<reference evidence="12" key="1">
    <citation type="submission" date="2021-02" db="EMBL/GenBank/DDBJ databases">
        <authorList>
            <person name="Nowell W R."/>
        </authorList>
    </citation>
    <scope>NUCLEOTIDE SEQUENCE</scope>
</reference>
<dbReference type="Gene3D" id="3.10.450.10">
    <property type="match status" value="1"/>
</dbReference>
<protein>
    <recommendedName>
        <fullName evidence="14">G protein-coupled receptor</fullName>
    </recommendedName>
</protein>
<evidence type="ECO:0000256" key="4">
    <source>
        <dbReference type="ARBA" id="ARBA00022989"/>
    </source>
</evidence>
<dbReference type="Gene3D" id="2.10.25.10">
    <property type="entry name" value="Laminin"/>
    <property type="match status" value="1"/>
</dbReference>
<dbReference type="PROSITE" id="PS50026">
    <property type="entry name" value="EGF_3"/>
    <property type="match status" value="2"/>
</dbReference>
<proteinExistence type="predicted"/>
<dbReference type="InterPro" id="IPR050685">
    <property type="entry name" value="LDLR"/>
</dbReference>
<dbReference type="InterPro" id="IPR000742">
    <property type="entry name" value="EGF"/>
</dbReference>
<feature type="disulfide bond" evidence="7">
    <location>
        <begin position="950"/>
        <end position="959"/>
    </location>
</feature>
<evidence type="ECO:0000256" key="8">
    <source>
        <dbReference type="SAM" id="Phobius"/>
    </source>
</evidence>
<feature type="domain" description="G-protein coupled receptors family 1 profile" evidence="11">
    <location>
        <begin position="1291"/>
        <end position="1554"/>
    </location>
</feature>
<feature type="transmembrane region" description="Helical" evidence="8">
    <location>
        <begin position="1452"/>
        <end position="1473"/>
    </location>
</feature>
<dbReference type="Pfam" id="PF00001">
    <property type="entry name" value="7tm_1"/>
    <property type="match status" value="1"/>
</dbReference>
<dbReference type="SUPFAM" id="SSF57196">
    <property type="entry name" value="EGF/Laminin"/>
    <property type="match status" value="1"/>
</dbReference>
<evidence type="ECO:0000256" key="9">
    <source>
        <dbReference type="SAM" id="SignalP"/>
    </source>
</evidence>
<dbReference type="SMART" id="SM00192">
    <property type="entry name" value="LDLa"/>
    <property type="match status" value="5"/>
</dbReference>
<dbReference type="SUPFAM" id="SSF81321">
    <property type="entry name" value="Family A G protein-coupled receptor-like"/>
    <property type="match status" value="1"/>
</dbReference>
<feature type="signal peptide" evidence="9">
    <location>
        <begin position="1"/>
        <end position="19"/>
    </location>
</feature>
<evidence type="ECO:0000256" key="3">
    <source>
        <dbReference type="ARBA" id="ARBA00022737"/>
    </source>
</evidence>
<dbReference type="EMBL" id="CAJNOJ010000272">
    <property type="protein sequence ID" value="CAF1358740.1"/>
    <property type="molecule type" value="Genomic_DNA"/>
</dbReference>
<feature type="transmembrane region" description="Helical" evidence="8">
    <location>
        <begin position="1396"/>
        <end position="1414"/>
    </location>
</feature>
<dbReference type="SMART" id="SM00181">
    <property type="entry name" value="EGF"/>
    <property type="match status" value="4"/>
</dbReference>
<dbReference type="GO" id="GO:0004930">
    <property type="term" value="F:G protein-coupled receptor activity"/>
    <property type="evidence" value="ECO:0007669"/>
    <property type="project" value="InterPro"/>
</dbReference>
<sequence>MIFDVKSLFYLIFVHSTFGWPQINLDRTDWQHVTENHNGLQHDCLFIASTIESAFDTRQIIAYCLTVSSSQSNMTLNTFDQNVTFAELYHRGVTWKELYVWSAPIDTIERYQIYLNQRLLSMGNEVFYNCTLPRFGPQCRYSFDLPDLNYTSLTEIVHRFYMKKYDPETLTCYIDLECDLRSTTRCLDWTNICDGTVDCLNNQIDEKYCSQMKMSECKENEYRCRDGQCIPVEFFGDNQYIFDCLDKSDLPKDTPEMEFHLSTREPSFYEEDNKCFRGFFVIETGSTSSCTANREELLAKMKFLESPTSMTADCWSLLRCHLRIFIEFDSICRDINSNVESIESINRACPDLLFIDTMPLLFGHIYFAYERKIILNSTNNVMPHYICYDDRLCDGFYPNRTLLSFNGSTCRRPEDFPLLFDEDVSVHSYMWHLTTQLYHCNTILSNDSSVCNHPTMYKCKNSSKCISHRQLCNNWFDCDYKDDEKCSLVNGTCSLSDSPMLFKCMANNKCVSKELVNGNTYQDESGLIIQCEIGSHGHKSPIKFARMCDGTIDLEPILIDNENHTDETECTHWQCHNHYTECDGIWNCANGADEAHCYGNFSYECSHYHHICISPTTYRLTCLPFKRANDGVIDCLGATDEPALCQRDGQRLNTHYFYCKNNSNPTCITSSWCSNYEQCTYKDEEPLCKETYWVSDNSFISSCAHESPSVINTFFCSRFSYKPSKLSFDLSDSMRFPKELAIQQSESTTIEVKADTVDFTPIVSDYNQRCHRGLPLRIWLDHKSNLSREACLCPPSYYGSSCQYQNQRVSLTVRFRVFSDSRRTPFVILFSLIDIDDNERRIESFEQHTYLYSRHCSIKYNVYLLYPTRPKDLHKNYAIHIDVYEKSSLEYRGSFFLPIPFSFLPVNRIAAQMDILSKHQIVKNCFIDSCVHGQCVEYMNNKAIRAFCHCEQGWYGKFCNTFHVCQCSSDSICAGVSRSNQSICICPMNRWGNRCLLENNICQSDKQSSICLNGGQCITDDVKLPVDDQIICICRNGYGGKRCENRVNQLILSFDKGIDLPQSMIVHFIFVSSYGRGVVTNGSAVQAIVPYQSATIVYWSNEYHISFAQLWNNFYLILIQKQYNKTAIVRRQIRSLDRCKHLSEVLDEHIVHYHLLRRMKYYQIPCEKYAPHLQCFYDQDYFCFCYSSAYQRLANCFPFKSTLQYDCYGYSICENNARCIQDSSKCPKSTICVCPDCYHGTRCQFSSHLFGLSLDAIIGFHIQPFVNLTSQTLVVKVSLCLTIIIILLGVTNSVLSWITFQDEESRKNGCGHYLLASSIVILLTMIVFGLKFAILLISQMAYVSNELFLKIQCHTLDCFIRIGLTMDQYMNACVAVERLITVRKGVRFNQKKSKRVAKYAIILLFVWTGITNTHDPIHRRLIHDNNEDDNEMGKRIWCIVNYPAKIQTYNSIINLIHFLFPFVLNLISALLIISMTAKQRTIVRTNLSYRKLLLVQFQEHRHLLIAPIILISLALPRLILSFASNCMKSTTDAWLPLMGYFISFIPPMLTSILFILPSKHYKKQFISIMSDEHQNSMGPVMDATPEIQELSERPEIKHAAIHALHEKHRENQVHHFTEEHREKHIAAWKVTKYAEEVAAYGINYFMKVFIGDGLFIHIRVHRQAHHDKYDFYSLHETFKHDVATCVFTEDDPLTYFNY</sequence>
<dbReference type="PANTHER" id="PTHR24270:SF61">
    <property type="entry name" value="EGF-LIKE DOMAIN-CONTAINING PROTEIN"/>
    <property type="match status" value="1"/>
</dbReference>
<comment type="subcellular location">
    <subcellularLocation>
        <location evidence="1">Membrane</location>
        <topology evidence="1">Single-pass membrane protein</topology>
    </subcellularLocation>
</comment>
<evidence type="ECO:0000256" key="1">
    <source>
        <dbReference type="ARBA" id="ARBA00004167"/>
    </source>
</evidence>
<gene>
    <name evidence="12" type="ORF">EDS130_LOCUS33693</name>
</gene>
<dbReference type="InterPro" id="IPR002172">
    <property type="entry name" value="LDrepeatLR_classA_rpt"/>
</dbReference>
<evidence type="ECO:0000256" key="6">
    <source>
        <dbReference type="ARBA" id="ARBA00023157"/>
    </source>
</evidence>
<feature type="domain" description="EGF-like" evidence="10">
    <location>
        <begin position="998"/>
        <end position="1044"/>
    </location>
</feature>
<dbReference type="Proteomes" id="UP000663852">
    <property type="component" value="Unassembled WGS sequence"/>
</dbReference>
<organism evidence="12 13">
    <name type="scientific">Adineta ricciae</name>
    <name type="common">Rotifer</name>
    <dbReference type="NCBI Taxonomy" id="249248"/>
    <lineage>
        <taxon>Eukaryota</taxon>
        <taxon>Metazoa</taxon>
        <taxon>Spiralia</taxon>
        <taxon>Gnathifera</taxon>
        <taxon>Rotifera</taxon>
        <taxon>Eurotatoria</taxon>
        <taxon>Bdelloidea</taxon>
        <taxon>Adinetida</taxon>
        <taxon>Adinetidae</taxon>
        <taxon>Adineta</taxon>
    </lineage>
</organism>
<feature type="disulfide bond" evidence="7">
    <location>
        <begin position="1034"/>
        <end position="1043"/>
    </location>
</feature>
<feature type="domain" description="EGF-like" evidence="10">
    <location>
        <begin position="921"/>
        <end position="960"/>
    </location>
</feature>
<keyword evidence="5 8" id="KW-0472">Membrane</keyword>
<keyword evidence="6 7" id="KW-1015">Disulfide bond</keyword>
<feature type="transmembrane region" description="Helical" evidence="8">
    <location>
        <begin position="1245"/>
        <end position="1266"/>
    </location>
</feature>
<dbReference type="PROSITE" id="PS50262">
    <property type="entry name" value="G_PROTEIN_RECEP_F1_2"/>
    <property type="match status" value="1"/>
</dbReference>
<evidence type="ECO:0000256" key="5">
    <source>
        <dbReference type="ARBA" id="ARBA00023136"/>
    </source>
</evidence>
<feature type="chain" id="PRO_5032695699" description="G protein-coupled receptor" evidence="9">
    <location>
        <begin position="20"/>
        <end position="1698"/>
    </location>
</feature>
<feature type="disulfide bond" evidence="7">
    <location>
        <begin position="925"/>
        <end position="935"/>
    </location>
</feature>
<name>A0A815I038_ADIRI</name>
<evidence type="ECO:0000259" key="11">
    <source>
        <dbReference type="PROSITE" id="PS50262"/>
    </source>
</evidence>
<keyword evidence="7" id="KW-0245">EGF-like domain</keyword>
<evidence type="ECO:0000313" key="13">
    <source>
        <dbReference type="Proteomes" id="UP000663852"/>
    </source>
</evidence>
<dbReference type="Gene3D" id="1.20.1070.10">
    <property type="entry name" value="Rhodopsin 7-helix transmembrane proteins"/>
    <property type="match status" value="1"/>
</dbReference>
<dbReference type="OrthoDB" id="2429551at2759"/>
<evidence type="ECO:0000313" key="12">
    <source>
        <dbReference type="EMBL" id="CAF1358740.1"/>
    </source>
</evidence>
<accession>A0A815I038</accession>
<dbReference type="CDD" id="cd00112">
    <property type="entry name" value="LDLa"/>
    <property type="match status" value="1"/>
</dbReference>
<keyword evidence="9" id="KW-0732">Signal</keyword>
<dbReference type="GO" id="GO:0016192">
    <property type="term" value="P:vesicle-mediated transport"/>
    <property type="evidence" value="ECO:0007669"/>
    <property type="project" value="UniProtKB-ARBA"/>
</dbReference>
<evidence type="ECO:0008006" key="14">
    <source>
        <dbReference type="Google" id="ProtNLM"/>
    </source>
</evidence>
<evidence type="ECO:0000259" key="10">
    <source>
        <dbReference type="PROSITE" id="PS50026"/>
    </source>
</evidence>
<keyword evidence="4 8" id="KW-1133">Transmembrane helix</keyword>
<feature type="transmembrane region" description="Helical" evidence="8">
    <location>
        <begin position="1534"/>
        <end position="1556"/>
    </location>
</feature>
<dbReference type="InterPro" id="IPR017452">
    <property type="entry name" value="GPCR_Rhodpsn_7TM"/>
</dbReference>
<comment type="caution">
    <text evidence="12">The sequence shown here is derived from an EMBL/GenBank/DDBJ whole genome shotgun (WGS) entry which is preliminary data.</text>
</comment>
<dbReference type="PRINTS" id="PR00261">
    <property type="entry name" value="LDLRECEPTOR"/>
</dbReference>
<dbReference type="InterPro" id="IPR036055">
    <property type="entry name" value="LDL_receptor-like_sf"/>
</dbReference>
<dbReference type="PROSITE" id="PS00022">
    <property type="entry name" value="EGF_1"/>
    <property type="match status" value="4"/>
</dbReference>
<dbReference type="PROSITE" id="PS50068">
    <property type="entry name" value="LDLRA_2"/>
    <property type="match status" value="1"/>
</dbReference>
<evidence type="ECO:0000256" key="7">
    <source>
        <dbReference type="PROSITE-ProRule" id="PRU00076"/>
    </source>
</evidence>
<feature type="transmembrane region" description="Helical" evidence="8">
    <location>
        <begin position="1312"/>
        <end position="1337"/>
    </location>
</feature>
<dbReference type="InterPro" id="IPR000276">
    <property type="entry name" value="GPCR_Rhodpsn"/>
</dbReference>
<dbReference type="PROSITE" id="PS01186">
    <property type="entry name" value="EGF_2"/>
    <property type="match status" value="2"/>
</dbReference>
<feature type="transmembrane region" description="Helical" evidence="8">
    <location>
        <begin position="1503"/>
        <end position="1522"/>
    </location>
</feature>